<organism evidence="1 2">
    <name type="scientific">Pelosinus propionicus DSM 13327</name>
    <dbReference type="NCBI Taxonomy" id="1123291"/>
    <lineage>
        <taxon>Bacteria</taxon>
        <taxon>Bacillati</taxon>
        <taxon>Bacillota</taxon>
        <taxon>Negativicutes</taxon>
        <taxon>Selenomonadales</taxon>
        <taxon>Sporomusaceae</taxon>
        <taxon>Pelosinus</taxon>
    </lineage>
</organism>
<reference evidence="2" key="1">
    <citation type="submission" date="2016-10" db="EMBL/GenBank/DDBJ databases">
        <authorList>
            <person name="Varghese N."/>
            <person name="Submissions S."/>
        </authorList>
    </citation>
    <scope>NUCLEOTIDE SEQUENCE [LARGE SCALE GENOMIC DNA]</scope>
    <source>
        <strain evidence="2">DSM 13327</strain>
    </source>
</reference>
<dbReference type="EMBL" id="FOTS01000016">
    <property type="protein sequence ID" value="SFL74584.1"/>
    <property type="molecule type" value="Genomic_DNA"/>
</dbReference>
<name>A0A1I4K756_9FIRM</name>
<dbReference type="AlphaFoldDB" id="A0A1I4K756"/>
<evidence type="ECO:0000313" key="1">
    <source>
        <dbReference type="EMBL" id="SFL74584.1"/>
    </source>
</evidence>
<dbReference type="STRING" id="1123291.SAMN04490355_101616"/>
<dbReference type="RefSeq" id="WP_281246777.1">
    <property type="nucleotide sequence ID" value="NZ_FOTS01000016.1"/>
</dbReference>
<evidence type="ECO:0000313" key="2">
    <source>
        <dbReference type="Proteomes" id="UP000199520"/>
    </source>
</evidence>
<protein>
    <submittedName>
        <fullName evidence="1">Uncharacterized protein</fullName>
    </submittedName>
</protein>
<proteinExistence type="predicted"/>
<dbReference type="Proteomes" id="UP000199520">
    <property type="component" value="Unassembled WGS sequence"/>
</dbReference>
<keyword evidence="2" id="KW-1185">Reference proteome</keyword>
<accession>A0A1I4K756</accession>
<gene>
    <name evidence="1" type="ORF">SAMN04490355_101616</name>
</gene>
<sequence length="42" mass="4969">MVNRVGIWDTAFRRKAYNCFELIVDAILKVEGGVQKYLIYQF</sequence>